<dbReference type="RefSeq" id="WP_313832038.1">
    <property type="nucleotide sequence ID" value="NZ_JAQOUE010000001.1"/>
</dbReference>
<name>A0ABU3K5Q0_9BACT</name>
<reference evidence="1 2" key="1">
    <citation type="journal article" date="2023" name="ISME J.">
        <title>Cultivation and genomic characterization of novel and ubiquitous marine nitrite-oxidizing bacteria from the Nitrospirales.</title>
        <authorList>
            <person name="Mueller A.J."/>
            <person name="Daebeler A."/>
            <person name="Herbold C.W."/>
            <person name="Kirkegaard R.H."/>
            <person name="Daims H."/>
        </authorList>
    </citation>
    <scope>NUCLEOTIDE SEQUENCE [LARGE SCALE GENOMIC DNA]</scope>
    <source>
        <strain evidence="1 2">EB</strain>
    </source>
</reference>
<accession>A0ABU3K5Q0</accession>
<dbReference type="Proteomes" id="UP001250932">
    <property type="component" value="Unassembled WGS sequence"/>
</dbReference>
<proteinExistence type="predicted"/>
<comment type="caution">
    <text evidence="1">The sequence shown here is derived from an EMBL/GenBank/DDBJ whole genome shotgun (WGS) entry which is preliminary data.</text>
</comment>
<gene>
    <name evidence="1" type="ORF">PPG34_04960</name>
</gene>
<evidence type="ECO:0000313" key="1">
    <source>
        <dbReference type="EMBL" id="MDT7041690.1"/>
    </source>
</evidence>
<sequence length="141" mass="15282">MDIQIGAHLYRNTDGTIEIEGALQIEIDIRGNGTPPRLNFAIFDGGGKLPAKIMNSVFTINESNAYALEKTPDSIVVTHPGSGREVLNLAVESEKKVIISRGEFATLKGHTIKISPEEWTIEKTTVKEGETDMKGKSACLG</sequence>
<protein>
    <submittedName>
        <fullName evidence="1">Uncharacterized protein</fullName>
    </submittedName>
</protein>
<dbReference type="EMBL" id="JAQOUE010000001">
    <property type="protein sequence ID" value="MDT7041690.1"/>
    <property type="molecule type" value="Genomic_DNA"/>
</dbReference>
<organism evidence="1 2">
    <name type="scientific">Candidatus Nitronereus thalassa</name>
    <dbReference type="NCBI Taxonomy" id="3020898"/>
    <lineage>
        <taxon>Bacteria</taxon>
        <taxon>Pseudomonadati</taxon>
        <taxon>Nitrospirota</taxon>
        <taxon>Nitrospiria</taxon>
        <taxon>Nitrospirales</taxon>
        <taxon>Nitrospiraceae</taxon>
        <taxon>Candidatus Nitronereus</taxon>
    </lineage>
</organism>
<keyword evidence="2" id="KW-1185">Reference proteome</keyword>
<evidence type="ECO:0000313" key="2">
    <source>
        <dbReference type="Proteomes" id="UP001250932"/>
    </source>
</evidence>